<dbReference type="Gene3D" id="3.30.70.330">
    <property type="match status" value="3"/>
</dbReference>
<evidence type="ECO:0000313" key="7">
    <source>
        <dbReference type="Proteomes" id="UP000007431"/>
    </source>
</evidence>
<keyword evidence="1" id="KW-0677">Repeat</keyword>
<reference evidence="6 7" key="1">
    <citation type="journal article" date="2010" name="Nat. Biotechnol.">
        <title>Genome sequence of the model mushroom Schizophyllum commune.</title>
        <authorList>
            <person name="Ohm R.A."/>
            <person name="de Jong J.F."/>
            <person name="Lugones L.G."/>
            <person name="Aerts A."/>
            <person name="Kothe E."/>
            <person name="Stajich J.E."/>
            <person name="de Vries R.P."/>
            <person name="Record E."/>
            <person name="Levasseur A."/>
            <person name="Baker S.E."/>
            <person name="Bartholomew K.A."/>
            <person name="Coutinho P.M."/>
            <person name="Erdmann S."/>
            <person name="Fowler T.J."/>
            <person name="Gathman A.C."/>
            <person name="Lombard V."/>
            <person name="Henrissat B."/>
            <person name="Knabe N."/>
            <person name="Kuees U."/>
            <person name="Lilly W.W."/>
            <person name="Lindquist E."/>
            <person name="Lucas S."/>
            <person name="Magnuson J.K."/>
            <person name="Piumi F."/>
            <person name="Raudaskoski M."/>
            <person name="Salamov A."/>
            <person name="Schmutz J."/>
            <person name="Schwarze F.W.M.R."/>
            <person name="vanKuyk P.A."/>
            <person name="Horton J.S."/>
            <person name="Grigoriev I.V."/>
            <person name="Woesten H.A.B."/>
        </authorList>
    </citation>
    <scope>NUCLEOTIDE SEQUENCE [LARGE SCALE GENOMIC DNA]</scope>
    <source>
        <strain evidence="7">H4-8 / FGSC 9210</strain>
    </source>
</reference>
<evidence type="ECO:0000313" key="6">
    <source>
        <dbReference type="EMBL" id="EFI92965.1"/>
    </source>
</evidence>
<dbReference type="PROSITE" id="PS50102">
    <property type="entry name" value="RRM"/>
    <property type="match status" value="2"/>
</dbReference>
<dbReference type="EMBL" id="GL377312">
    <property type="protein sequence ID" value="EFI92965.1"/>
    <property type="molecule type" value="Genomic_DNA"/>
</dbReference>
<dbReference type="Proteomes" id="UP000007431">
    <property type="component" value="Unassembled WGS sequence"/>
</dbReference>
<feature type="compositionally biased region" description="Polar residues" evidence="4">
    <location>
        <begin position="634"/>
        <end position="647"/>
    </location>
</feature>
<dbReference type="InterPro" id="IPR012677">
    <property type="entry name" value="Nucleotide-bd_a/b_plait_sf"/>
</dbReference>
<name>D8QHN8_SCHCM</name>
<evidence type="ECO:0000259" key="5">
    <source>
        <dbReference type="PROSITE" id="PS50102"/>
    </source>
</evidence>
<sequence length="779" mass="84014">MAKPEGHPHPYLHDPLLYITNIPKSVTDDVLATAFVSCAPFRPRINRDTDAPMLSGTIEFKYLEKAECALATLQGRYIPLTAPPVPLVLSPYPPTDPPTPVPPPSAHPRLIKHLPPGYTDQQLYELCRPFGALASARAQTHFGADTGMVEFWNEDDGRTAEESLHCEEVEGQSIAVVMYQPRRASGGMAEFANAPSFVPAGSGFGYQTPQSPPRQAFRRTPPSPFIHGPGQQVQVAPVTGPGSNSHSGLIDPCNLFCKNLDPEIDSNSLFSHFRAYGSIVSARVMRNENGESRGFGFVSFQTPDQAAAAMHAMNGRQIGSKAIVVRLHEPKQLRQEKLAARFGGHNGHPRSVSGATSPTPSEGGSYVGWSSPPTATSPLGGSPHPTPSVAGFGDKTDRGRRGSGSYYNLTRLTKMVKAALSGQLNLPMKYEELSNLSPVVRYEVLTGELSRRVKTMDVVPLDDVERIVEGIVNLKLDEVVKLLDDPGKLSQTVMSMRPSKSPSPSASQDSRLLDAQTLNATASAPEHPSTPISANASLSTPPRTSSPSGSAPHQTERERVFAAVCRLESTNQEALTDLLMSLPKRERALLLFNAETLRAKLVDAKAVLEASDDDEPPAPTVPVTPQPKRKAQLASASPQTPELSSRGPSATSSPAPATPSAHTTVSGEFSSAKLARMLAQDIIKIANTTPDFPYPKPDLAAVHDTNAYVDSMMDLPLANRKQRVGSEITKIAKPYLKKPTKVAMVMVDGEDDLRSLVLLMRHYPEIFKEKATLASARMV</sequence>
<proteinExistence type="predicted"/>
<accession>D8QHN8</accession>
<feature type="region of interest" description="Disordered" evidence="4">
    <location>
        <begin position="491"/>
        <end position="510"/>
    </location>
</feature>
<feature type="domain" description="RRM" evidence="5">
    <location>
        <begin position="253"/>
        <end position="330"/>
    </location>
</feature>
<dbReference type="eggNOG" id="KOG0123">
    <property type="taxonomic scope" value="Eukaryota"/>
</dbReference>
<feature type="compositionally biased region" description="Low complexity" evidence="4">
    <location>
        <begin position="536"/>
        <end position="552"/>
    </location>
</feature>
<evidence type="ECO:0000256" key="4">
    <source>
        <dbReference type="SAM" id="MobiDB-lite"/>
    </source>
</evidence>
<dbReference type="Pfam" id="PF00076">
    <property type="entry name" value="RRM_1"/>
    <property type="match status" value="3"/>
</dbReference>
<evidence type="ECO:0000256" key="1">
    <source>
        <dbReference type="ARBA" id="ARBA00022737"/>
    </source>
</evidence>
<dbReference type="InterPro" id="IPR000504">
    <property type="entry name" value="RRM_dom"/>
</dbReference>
<dbReference type="SMART" id="SM00360">
    <property type="entry name" value="RRM"/>
    <property type="match status" value="3"/>
</dbReference>
<protein>
    <recommendedName>
        <fullName evidence="5">RRM domain-containing protein</fullName>
    </recommendedName>
</protein>
<feature type="compositionally biased region" description="Polar residues" evidence="4">
    <location>
        <begin position="353"/>
        <end position="362"/>
    </location>
</feature>
<evidence type="ECO:0000256" key="3">
    <source>
        <dbReference type="PROSITE-ProRule" id="PRU00176"/>
    </source>
</evidence>
<keyword evidence="7" id="KW-1185">Reference proteome</keyword>
<dbReference type="HOGENOM" id="CLU_010069_0_0_1"/>
<feature type="compositionally biased region" description="Low complexity" evidence="4">
    <location>
        <begin position="648"/>
        <end position="664"/>
    </location>
</feature>
<dbReference type="AlphaFoldDB" id="D8QHN8"/>
<dbReference type="SUPFAM" id="SSF54928">
    <property type="entry name" value="RNA-binding domain, RBD"/>
    <property type="match status" value="2"/>
</dbReference>
<organism evidence="7">
    <name type="scientific">Schizophyllum commune (strain H4-8 / FGSC 9210)</name>
    <name type="common">Split gill fungus</name>
    <dbReference type="NCBI Taxonomy" id="578458"/>
    <lineage>
        <taxon>Eukaryota</taxon>
        <taxon>Fungi</taxon>
        <taxon>Dikarya</taxon>
        <taxon>Basidiomycota</taxon>
        <taxon>Agaricomycotina</taxon>
        <taxon>Agaricomycetes</taxon>
        <taxon>Agaricomycetidae</taxon>
        <taxon>Agaricales</taxon>
        <taxon>Schizophyllaceae</taxon>
        <taxon>Schizophyllum</taxon>
    </lineage>
</organism>
<dbReference type="VEuPathDB" id="FungiDB:SCHCODRAFT_02516538"/>
<evidence type="ECO:0000256" key="2">
    <source>
        <dbReference type="ARBA" id="ARBA00022884"/>
    </source>
</evidence>
<feature type="compositionally biased region" description="Low complexity" evidence="4">
    <location>
        <begin position="495"/>
        <end position="510"/>
    </location>
</feature>
<feature type="region of interest" description="Disordered" evidence="4">
    <location>
        <begin position="610"/>
        <end position="666"/>
    </location>
</feature>
<dbReference type="InterPro" id="IPR035979">
    <property type="entry name" value="RBD_domain_sf"/>
</dbReference>
<dbReference type="GO" id="GO:0003723">
    <property type="term" value="F:RNA binding"/>
    <property type="evidence" value="ECO:0007669"/>
    <property type="project" value="UniProtKB-UniRule"/>
</dbReference>
<gene>
    <name evidence="6" type="ORF">SCHCODRAFT_258595</name>
</gene>
<feature type="region of interest" description="Disordered" evidence="4">
    <location>
        <begin position="521"/>
        <end position="557"/>
    </location>
</feature>
<dbReference type="STRING" id="578458.D8QHN8"/>
<keyword evidence="2 3" id="KW-0694">RNA-binding</keyword>
<dbReference type="PANTHER" id="PTHR24012">
    <property type="entry name" value="RNA BINDING PROTEIN"/>
    <property type="match status" value="1"/>
</dbReference>
<dbReference type="OMA" id="MCLFNVE"/>
<feature type="domain" description="RRM" evidence="5">
    <location>
        <begin position="107"/>
        <end position="181"/>
    </location>
</feature>
<dbReference type="InParanoid" id="D8QHN8"/>
<feature type="region of interest" description="Disordered" evidence="4">
    <location>
        <begin position="341"/>
        <end position="405"/>
    </location>
</feature>
<dbReference type="CDD" id="cd00590">
    <property type="entry name" value="RRM_SF"/>
    <property type="match status" value="1"/>
</dbReference>